<reference evidence="2 3" key="1">
    <citation type="submission" date="2023-09" db="EMBL/GenBank/DDBJ databases">
        <title>Pyrofollis japonicus gen. nov. sp. nov., a novel member of the family Pyrodictiaceae isolated from the Iheya North hydrothermal field.</title>
        <authorList>
            <person name="Miyazaki U."/>
            <person name="Sanari M."/>
            <person name="Tame A."/>
            <person name="Kitajima M."/>
            <person name="Okamoto A."/>
            <person name="Sawayama S."/>
            <person name="Miyazaki J."/>
            <person name="Takai K."/>
            <person name="Nakagawa S."/>
        </authorList>
    </citation>
    <scope>NUCLEOTIDE SEQUENCE [LARGE SCALE GENOMIC DNA]</scope>
    <source>
        <strain evidence="2 3">AV2</strain>
    </source>
</reference>
<dbReference type="EMBL" id="AP028907">
    <property type="protein sequence ID" value="BES80457.1"/>
    <property type="molecule type" value="Genomic_DNA"/>
</dbReference>
<dbReference type="Gene3D" id="1.10.8.80">
    <property type="entry name" value="Magnesium chelatase subunit I, C-Terminal domain"/>
    <property type="match status" value="1"/>
</dbReference>
<dbReference type="PANTHER" id="PTHR42759">
    <property type="entry name" value="MOXR FAMILY PROTEIN"/>
    <property type="match status" value="1"/>
</dbReference>
<name>A0ABM8ISB2_9CREN</name>
<dbReference type="PANTHER" id="PTHR42759:SF1">
    <property type="entry name" value="MAGNESIUM-CHELATASE SUBUNIT CHLD"/>
    <property type="match status" value="1"/>
</dbReference>
<dbReference type="Pfam" id="PF17863">
    <property type="entry name" value="AAA_lid_2"/>
    <property type="match status" value="1"/>
</dbReference>
<dbReference type="InterPro" id="IPR027417">
    <property type="entry name" value="P-loop_NTPase"/>
</dbReference>
<dbReference type="Pfam" id="PF07726">
    <property type="entry name" value="AAA_3"/>
    <property type="match status" value="1"/>
</dbReference>
<sequence length="311" mass="34922">MRQTDGAVTTVYERVLREVQRVVVGLHRELRVVLAAVLAGGHVLLEGPPGVAKTTMARAIASALDLEFRRVQFTPDLLPGDVIGGYVYRGVEFVFERGPVFTDLLLVDEINRASPKVQSALLEAMQERQVTVWGRSFRLPETFTVLATMNPFESEGVYPLSEAQLDRFMVSVPVYYLGVEDMVRVLDMVDRVEEWPVEPVAGREDLLRARREVRMVHVDRNVKYYIALFVDYTRRSPHVALGASPRAAVALMRVSQALALIDGRGYVEPDHVREAARYVLRHRVVLKPEARLAGVKPDEVVEEAISKVPVP</sequence>
<dbReference type="RefSeq" id="WP_338250719.1">
    <property type="nucleotide sequence ID" value="NZ_AP028907.1"/>
</dbReference>
<dbReference type="PIRSF" id="PIRSF002849">
    <property type="entry name" value="AAA_ATPase_chaperone_MoxR_prd"/>
    <property type="match status" value="1"/>
</dbReference>
<feature type="domain" description="AAA+ ATPase" evidence="1">
    <location>
        <begin position="39"/>
        <end position="180"/>
    </location>
</feature>
<evidence type="ECO:0000313" key="3">
    <source>
        <dbReference type="Proteomes" id="UP001341135"/>
    </source>
</evidence>
<accession>A0ABM8ISB2</accession>
<proteinExistence type="predicted"/>
<dbReference type="InterPro" id="IPR003593">
    <property type="entry name" value="AAA+_ATPase"/>
</dbReference>
<keyword evidence="3" id="KW-1185">Reference proteome</keyword>
<protein>
    <submittedName>
        <fullName evidence="2">MoxR family ATPase</fullName>
    </submittedName>
</protein>
<evidence type="ECO:0000259" key="1">
    <source>
        <dbReference type="SMART" id="SM00382"/>
    </source>
</evidence>
<dbReference type="SUPFAM" id="SSF52540">
    <property type="entry name" value="P-loop containing nucleoside triphosphate hydrolases"/>
    <property type="match status" value="1"/>
</dbReference>
<dbReference type="GeneID" id="89288048"/>
<dbReference type="Gene3D" id="3.40.50.300">
    <property type="entry name" value="P-loop containing nucleotide triphosphate hydrolases"/>
    <property type="match status" value="1"/>
</dbReference>
<dbReference type="InterPro" id="IPR041628">
    <property type="entry name" value="ChlI/MoxR_AAA_lid"/>
</dbReference>
<gene>
    <name evidence="2" type="ORF">PABY_00240</name>
</gene>
<dbReference type="InterPro" id="IPR050764">
    <property type="entry name" value="CbbQ/NirQ/NorQ/GpvN"/>
</dbReference>
<dbReference type="SMART" id="SM00382">
    <property type="entry name" value="AAA"/>
    <property type="match status" value="1"/>
</dbReference>
<organism evidence="2 3">
    <name type="scientific">Pyrodictium abyssi</name>
    <dbReference type="NCBI Taxonomy" id="54256"/>
    <lineage>
        <taxon>Archaea</taxon>
        <taxon>Thermoproteota</taxon>
        <taxon>Thermoprotei</taxon>
        <taxon>Desulfurococcales</taxon>
        <taxon>Pyrodictiaceae</taxon>
        <taxon>Pyrodictium</taxon>
    </lineage>
</organism>
<evidence type="ECO:0000313" key="2">
    <source>
        <dbReference type="EMBL" id="BES80457.1"/>
    </source>
</evidence>
<dbReference type="InterPro" id="IPR011703">
    <property type="entry name" value="ATPase_AAA-3"/>
</dbReference>
<dbReference type="CDD" id="cd00009">
    <property type="entry name" value="AAA"/>
    <property type="match status" value="1"/>
</dbReference>
<dbReference type="Proteomes" id="UP001341135">
    <property type="component" value="Chromosome"/>
</dbReference>